<organism evidence="2 3">
    <name type="scientific">Pseudonocardia asaccharolytica DSM 44247 = NBRC 16224</name>
    <dbReference type="NCBI Taxonomy" id="1123024"/>
    <lineage>
        <taxon>Bacteria</taxon>
        <taxon>Bacillati</taxon>
        <taxon>Actinomycetota</taxon>
        <taxon>Actinomycetes</taxon>
        <taxon>Pseudonocardiales</taxon>
        <taxon>Pseudonocardiaceae</taxon>
        <taxon>Pseudonocardia</taxon>
    </lineage>
</organism>
<dbReference type="Pfam" id="PF00480">
    <property type="entry name" value="ROK"/>
    <property type="match status" value="1"/>
</dbReference>
<dbReference type="Proteomes" id="UP000321328">
    <property type="component" value="Unassembled WGS sequence"/>
</dbReference>
<sequence>MTSVGHRTGERRAIGLDIGGTKIAGAVVREDGTVIAELTRPTPEHSDTTTTGKTLLGITERLHADHPEVLAIGVGAAGLVEWPHGLIRWAPNSAYRDWPVRVELEDATGLPTVVDNDANVAALAEARLGACRLRDMVLLTVGTGVGGGVLLGGRIYRGPTGRGAELGHMVVDPDGPRCGCGNHGCLEALASGTALTRMGRDAAADDPDGLIATLARDEPGGTVTGETVTRAARQGDPTAQALFTRLGRWLGVGIASLANIFELEAVVIGGGLVETGDLLLAPARAAAREFAYAPGVRGVVPIGPATFGAEAGVVGAALLGLEHAASSRPGRHAGTP</sequence>
<dbReference type="PROSITE" id="PS01125">
    <property type="entry name" value="ROK"/>
    <property type="match status" value="1"/>
</dbReference>
<gene>
    <name evidence="2" type="ORF">PA7_15650</name>
</gene>
<dbReference type="PANTHER" id="PTHR18964:SF149">
    <property type="entry name" value="BIFUNCTIONAL UDP-N-ACETYLGLUCOSAMINE 2-EPIMERASE_N-ACETYLMANNOSAMINE KINASE"/>
    <property type="match status" value="1"/>
</dbReference>
<protein>
    <submittedName>
        <fullName evidence="2">Glucokinase</fullName>
    </submittedName>
</protein>
<accession>A0A511D492</accession>
<evidence type="ECO:0000256" key="1">
    <source>
        <dbReference type="ARBA" id="ARBA00006479"/>
    </source>
</evidence>
<proteinExistence type="inferred from homology"/>
<dbReference type="SUPFAM" id="SSF53067">
    <property type="entry name" value="Actin-like ATPase domain"/>
    <property type="match status" value="1"/>
</dbReference>
<dbReference type="RefSeq" id="WP_051233138.1">
    <property type="nucleotide sequence ID" value="NZ_AUII01000013.1"/>
</dbReference>
<comment type="caution">
    <text evidence="2">The sequence shown here is derived from an EMBL/GenBank/DDBJ whole genome shotgun (WGS) entry which is preliminary data.</text>
</comment>
<dbReference type="Gene3D" id="3.30.420.40">
    <property type="match status" value="2"/>
</dbReference>
<keyword evidence="2" id="KW-0418">Kinase</keyword>
<keyword evidence="2" id="KW-0808">Transferase</keyword>
<dbReference type="InterPro" id="IPR043129">
    <property type="entry name" value="ATPase_NBD"/>
</dbReference>
<reference evidence="2 3" key="1">
    <citation type="submission" date="2019-07" db="EMBL/GenBank/DDBJ databases">
        <title>Whole genome shotgun sequence of Pseudonocardia asaccharolytica NBRC 16224.</title>
        <authorList>
            <person name="Hosoyama A."/>
            <person name="Uohara A."/>
            <person name="Ohji S."/>
            <person name="Ichikawa N."/>
        </authorList>
    </citation>
    <scope>NUCLEOTIDE SEQUENCE [LARGE SCALE GENOMIC DNA]</scope>
    <source>
        <strain evidence="2 3">NBRC 16224</strain>
    </source>
</reference>
<dbReference type="PANTHER" id="PTHR18964">
    <property type="entry name" value="ROK (REPRESSOR, ORF, KINASE) FAMILY"/>
    <property type="match status" value="1"/>
</dbReference>
<keyword evidence="3" id="KW-1185">Reference proteome</keyword>
<dbReference type="GO" id="GO:0016301">
    <property type="term" value="F:kinase activity"/>
    <property type="evidence" value="ECO:0007669"/>
    <property type="project" value="UniProtKB-KW"/>
</dbReference>
<dbReference type="AlphaFoldDB" id="A0A511D492"/>
<evidence type="ECO:0000313" key="2">
    <source>
        <dbReference type="EMBL" id="GEL17728.1"/>
    </source>
</evidence>
<dbReference type="InterPro" id="IPR000600">
    <property type="entry name" value="ROK"/>
</dbReference>
<comment type="similarity">
    <text evidence="1">Belongs to the ROK (NagC/XylR) family.</text>
</comment>
<dbReference type="EMBL" id="BJVI01000011">
    <property type="protein sequence ID" value="GEL17728.1"/>
    <property type="molecule type" value="Genomic_DNA"/>
</dbReference>
<name>A0A511D492_9PSEU</name>
<dbReference type="InterPro" id="IPR049874">
    <property type="entry name" value="ROK_cs"/>
</dbReference>
<dbReference type="STRING" id="1123024.GCA_000423625_03060"/>
<dbReference type="OrthoDB" id="8772678at2"/>
<evidence type="ECO:0000313" key="3">
    <source>
        <dbReference type="Proteomes" id="UP000321328"/>
    </source>
</evidence>